<organism evidence="7 8">
    <name type="scientific">Acetobacter ascendens</name>
    <dbReference type="NCBI Taxonomy" id="481146"/>
    <lineage>
        <taxon>Bacteria</taxon>
        <taxon>Pseudomonadati</taxon>
        <taxon>Pseudomonadota</taxon>
        <taxon>Alphaproteobacteria</taxon>
        <taxon>Acetobacterales</taxon>
        <taxon>Acetobacteraceae</taxon>
        <taxon>Acetobacter</taxon>
    </lineage>
</organism>
<feature type="domain" description="Peptidase M24" evidence="4">
    <location>
        <begin position="308"/>
        <end position="520"/>
    </location>
</feature>
<evidence type="ECO:0000313" key="7">
    <source>
        <dbReference type="EMBL" id="AOW45940.1"/>
    </source>
</evidence>
<dbReference type="InterPro" id="IPR000994">
    <property type="entry name" value="Pept_M24"/>
</dbReference>
<evidence type="ECO:0000256" key="3">
    <source>
        <dbReference type="ARBA" id="ARBA00022801"/>
    </source>
</evidence>
<dbReference type="KEGG" id="aasc:A4S02_03175"/>
<dbReference type="GO" id="GO:0070006">
    <property type="term" value="F:metalloaminopeptidase activity"/>
    <property type="evidence" value="ECO:0007669"/>
    <property type="project" value="InterPro"/>
</dbReference>
<keyword evidence="7" id="KW-0645">Protease</keyword>
<accession>A0A1D8QUC0</accession>
<dbReference type="EMBL" id="CP015164">
    <property type="protein sequence ID" value="AOW45940.1"/>
    <property type="molecule type" value="Genomic_DNA"/>
</dbReference>
<dbReference type="Gene3D" id="3.90.230.10">
    <property type="entry name" value="Creatinase/methionine aminopeptidase superfamily"/>
    <property type="match status" value="1"/>
</dbReference>
<dbReference type="GO" id="GO:0046872">
    <property type="term" value="F:metal ion binding"/>
    <property type="evidence" value="ECO:0007669"/>
    <property type="project" value="UniProtKB-KW"/>
</dbReference>
<feature type="domain" description="Creatinase N-terminal" evidence="5">
    <location>
        <begin position="8"/>
        <end position="136"/>
    </location>
</feature>
<dbReference type="InterPro" id="IPR029149">
    <property type="entry name" value="Creatin/AminoP/Spt16_N"/>
</dbReference>
<dbReference type="InterPro" id="IPR032416">
    <property type="entry name" value="Peptidase_M24_C"/>
</dbReference>
<dbReference type="Gene3D" id="3.40.350.10">
    <property type="entry name" value="Creatinase/prolidase N-terminal domain"/>
    <property type="match status" value="2"/>
</dbReference>
<dbReference type="CDD" id="cd01085">
    <property type="entry name" value="APP"/>
    <property type="match status" value="1"/>
</dbReference>
<keyword evidence="3" id="KW-0378">Hydrolase</keyword>
<keyword evidence="8" id="KW-1185">Reference proteome</keyword>
<dbReference type="AlphaFoldDB" id="A0A1D8QUC0"/>
<dbReference type="Pfam" id="PF16188">
    <property type="entry name" value="Peptidase_M24_C"/>
    <property type="match status" value="1"/>
</dbReference>
<evidence type="ECO:0000259" key="5">
    <source>
        <dbReference type="Pfam" id="PF01321"/>
    </source>
</evidence>
<gene>
    <name evidence="7" type="ORF">A4S02_03175</name>
</gene>
<evidence type="ECO:0000259" key="6">
    <source>
        <dbReference type="Pfam" id="PF16188"/>
    </source>
</evidence>
<protein>
    <submittedName>
        <fullName evidence="7">X-Pro aminopeptidase</fullName>
    </submittedName>
</protein>
<proteinExistence type="inferred from homology"/>
<dbReference type="InterPro" id="IPR000587">
    <property type="entry name" value="Creatinase_N"/>
</dbReference>
<dbReference type="InterPro" id="IPR036005">
    <property type="entry name" value="Creatinase/aminopeptidase-like"/>
</dbReference>
<dbReference type="SUPFAM" id="SSF55920">
    <property type="entry name" value="Creatinase/aminopeptidase"/>
    <property type="match status" value="1"/>
</dbReference>
<dbReference type="Proteomes" id="UP000175973">
    <property type="component" value="Chromosome"/>
</dbReference>
<evidence type="ECO:0000256" key="2">
    <source>
        <dbReference type="ARBA" id="ARBA00022723"/>
    </source>
</evidence>
<dbReference type="InterPro" id="IPR033740">
    <property type="entry name" value="Pept_M24B"/>
</dbReference>
<dbReference type="GO" id="GO:0005737">
    <property type="term" value="C:cytoplasm"/>
    <property type="evidence" value="ECO:0007669"/>
    <property type="project" value="UniProtKB-ARBA"/>
</dbReference>
<dbReference type="Pfam" id="PF16189">
    <property type="entry name" value="Creatinase_N_2"/>
    <property type="match status" value="1"/>
</dbReference>
<sequence>MASASFTRLAALRTLLQNEGLDGLIVPHSDEFLGEYTPACAERLAWLTGFTGSAGTAIVLPHTAAVFSDGRYITQMDQQVDGTCWQRLHISQTPPATWLKEQAKPKTRVGYDPRVMSVAELRPFAAQSGVILVPTSRNLVDDIWTDRPAFPSAPACMHPLAFAGRSSAEKRQEISAILAQNGQDAAVLSDSASIAWLLNIRGSDIPCTPVVLAFALVHANNSVDLFIEPEKISANIKEWLGSSVRMHAPQEMEQVLATLKGKTVGVDPACNAVWFGQTLTRHGATVQEAPDPCLLPKARKNKVEQMGMRTAHLRDGVALCRFLHWLDTKGRNCTELEAAAQLDAFRAEGKDYKEESFPAISGSGPNGAIIHYRVTPESDRTLQDNEVYLIDSGGQYPEGTTDVTRTIWTGPDAPPASLKDVFTRVLKGNLRLGRARFPVGTKGHALDALARFDLWQTGLDYDHGTGHGVGSFLSVHEGPARISKMPSPITLEEGMVISNEPGFYKPGAYGIRLETLVLIRPGNIPHSDRAFLEFETLTLAPFDRRLIDLALLGPEDTAVLDAYHAQILHQVGPHLPSDAQKWLKTACAPLKRA</sequence>
<dbReference type="RefSeq" id="WP_070322927.1">
    <property type="nucleotide sequence ID" value="NZ_CP015164.1"/>
</dbReference>
<evidence type="ECO:0000256" key="1">
    <source>
        <dbReference type="ARBA" id="ARBA00008766"/>
    </source>
</evidence>
<dbReference type="PANTHER" id="PTHR43763:SF6">
    <property type="entry name" value="XAA-PRO AMINOPEPTIDASE 1"/>
    <property type="match status" value="1"/>
</dbReference>
<comment type="similarity">
    <text evidence="1">Belongs to the peptidase M24B family.</text>
</comment>
<keyword evidence="2" id="KW-0479">Metal-binding</keyword>
<dbReference type="PANTHER" id="PTHR43763">
    <property type="entry name" value="XAA-PRO AMINOPEPTIDASE 1"/>
    <property type="match status" value="1"/>
</dbReference>
<evidence type="ECO:0000313" key="8">
    <source>
        <dbReference type="Proteomes" id="UP000175973"/>
    </source>
</evidence>
<keyword evidence="7" id="KW-0031">Aminopeptidase</keyword>
<dbReference type="FunFam" id="3.90.230.10:FF:000009">
    <property type="entry name" value="xaa-Pro aminopeptidase 2"/>
    <property type="match status" value="1"/>
</dbReference>
<dbReference type="SUPFAM" id="SSF53092">
    <property type="entry name" value="Creatinase/prolidase N-terminal domain"/>
    <property type="match status" value="1"/>
</dbReference>
<dbReference type="Pfam" id="PF00557">
    <property type="entry name" value="Peptidase_M24"/>
    <property type="match status" value="1"/>
</dbReference>
<name>A0A1D8QUC0_9PROT</name>
<dbReference type="Pfam" id="PF01321">
    <property type="entry name" value="Creatinase_N"/>
    <property type="match status" value="1"/>
</dbReference>
<feature type="domain" description="Peptidase M24 C-terminal" evidence="6">
    <location>
        <begin position="531"/>
        <end position="590"/>
    </location>
</feature>
<reference evidence="8" key="1">
    <citation type="submission" date="2016-04" db="EMBL/GenBank/DDBJ databases">
        <authorList>
            <person name="Jeon C.O."/>
            <person name="Cho G.Y."/>
            <person name="Jeong H.I."/>
            <person name="Kim K.H."/>
        </authorList>
    </citation>
    <scope>NUCLEOTIDE SEQUENCE [LARGE SCALE GENOMIC DNA]</scope>
    <source>
        <strain evidence="8">LMG 1590</strain>
    </source>
</reference>
<dbReference type="InterPro" id="IPR050422">
    <property type="entry name" value="X-Pro_aminopeptidase_P"/>
</dbReference>
<evidence type="ECO:0000259" key="4">
    <source>
        <dbReference type="Pfam" id="PF00557"/>
    </source>
</evidence>